<dbReference type="InterPro" id="IPR023753">
    <property type="entry name" value="FAD/NAD-binding_dom"/>
</dbReference>
<dbReference type="PANTHER" id="PTHR42737">
    <property type="entry name" value="GLUTATHIONE REDUCTASE"/>
    <property type="match status" value="1"/>
</dbReference>
<dbReference type="Proteomes" id="UP000626109">
    <property type="component" value="Unassembled WGS sequence"/>
</dbReference>
<dbReference type="GO" id="GO:0006749">
    <property type="term" value="P:glutathione metabolic process"/>
    <property type="evidence" value="ECO:0007669"/>
    <property type="project" value="TreeGrafter"/>
</dbReference>
<dbReference type="GO" id="GO:0050660">
    <property type="term" value="F:flavin adenine dinucleotide binding"/>
    <property type="evidence" value="ECO:0007669"/>
    <property type="project" value="InterPro"/>
</dbReference>
<dbReference type="InterPro" id="IPR012999">
    <property type="entry name" value="Pyr_OxRdtase_I_AS"/>
</dbReference>
<evidence type="ECO:0000256" key="5">
    <source>
        <dbReference type="ARBA" id="ARBA00022827"/>
    </source>
</evidence>
<dbReference type="Gene3D" id="3.50.50.60">
    <property type="entry name" value="FAD/NAD(P)-binding domain"/>
    <property type="match status" value="1"/>
</dbReference>
<dbReference type="PROSITE" id="PS00076">
    <property type="entry name" value="PYRIDINE_REDOX_1"/>
    <property type="match status" value="1"/>
</dbReference>
<feature type="domain" description="FAD/NAD(P)-binding" evidence="10">
    <location>
        <begin position="53"/>
        <end position="357"/>
    </location>
</feature>
<dbReference type="FunFam" id="3.50.50.60:FF:000051">
    <property type="entry name" value="Glutathione reductase"/>
    <property type="match status" value="1"/>
</dbReference>
<dbReference type="PANTHER" id="PTHR42737:SF2">
    <property type="entry name" value="GLUTATHIONE REDUCTASE"/>
    <property type="match status" value="1"/>
</dbReference>
<evidence type="ECO:0000313" key="12">
    <source>
        <dbReference type="Proteomes" id="UP000626109"/>
    </source>
</evidence>
<evidence type="ECO:0000256" key="8">
    <source>
        <dbReference type="ARBA" id="ARBA00023157"/>
    </source>
</evidence>
<dbReference type="PRINTS" id="PR00368">
    <property type="entry name" value="FADPNR"/>
</dbReference>
<dbReference type="AlphaFoldDB" id="A0A813LSM8"/>
<evidence type="ECO:0000256" key="9">
    <source>
        <dbReference type="ARBA" id="ARBA00023284"/>
    </source>
</evidence>
<feature type="non-terminal residue" evidence="11">
    <location>
        <position position="357"/>
    </location>
</feature>
<protein>
    <recommendedName>
        <fullName evidence="10">FAD/NAD(P)-binding domain-containing protein</fullName>
    </recommendedName>
</protein>
<keyword evidence="4" id="KW-0285">Flavoprotein</keyword>
<dbReference type="PRINTS" id="PR00411">
    <property type="entry name" value="PNDRDTASEI"/>
</dbReference>
<reference evidence="11" key="1">
    <citation type="submission" date="2021-02" db="EMBL/GenBank/DDBJ databases">
        <authorList>
            <person name="Dougan E. K."/>
            <person name="Rhodes N."/>
            <person name="Thang M."/>
            <person name="Chan C."/>
        </authorList>
    </citation>
    <scope>NUCLEOTIDE SEQUENCE</scope>
</reference>
<comment type="cofactor">
    <cofactor evidence="1">
        <name>FAD</name>
        <dbReference type="ChEBI" id="CHEBI:57692"/>
    </cofactor>
</comment>
<dbReference type="EMBL" id="CAJNNW010036090">
    <property type="protein sequence ID" value="CAE8731966.1"/>
    <property type="molecule type" value="Genomic_DNA"/>
</dbReference>
<accession>A0A813LSM8</accession>
<dbReference type="InterPro" id="IPR036188">
    <property type="entry name" value="FAD/NAD-bd_sf"/>
</dbReference>
<dbReference type="GO" id="GO:0005829">
    <property type="term" value="C:cytosol"/>
    <property type="evidence" value="ECO:0007669"/>
    <property type="project" value="TreeGrafter"/>
</dbReference>
<evidence type="ECO:0000313" key="11">
    <source>
        <dbReference type="EMBL" id="CAE8731966.1"/>
    </source>
</evidence>
<keyword evidence="7" id="KW-0560">Oxidoreductase</keyword>
<evidence type="ECO:0000256" key="1">
    <source>
        <dbReference type="ARBA" id="ARBA00001974"/>
    </source>
</evidence>
<keyword evidence="9" id="KW-0676">Redox-active center</keyword>
<dbReference type="GO" id="GO:0034599">
    <property type="term" value="P:cellular response to oxidative stress"/>
    <property type="evidence" value="ECO:0007669"/>
    <property type="project" value="TreeGrafter"/>
</dbReference>
<dbReference type="GO" id="GO:0004362">
    <property type="term" value="F:glutathione-disulfide reductase (NADPH) activity"/>
    <property type="evidence" value="ECO:0007669"/>
    <property type="project" value="TreeGrafter"/>
</dbReference>
<evidence type="ECO:0000256" key="7">
    <source>
        <dbReference type="ARBA" id="ARBA00023002"/>
    </source>
</evidence>
<name>A0A813LSM8_POLGL</name>
<dbReference type="InterPro" id="IPR046952">
    <property type="entry name" value="GSHR/TRXR-like"/>
</dbReference>
<dbReference type="Pfam" id="PF07992">
    <property type="entry name" value="Pyr_redox_2"/>
    <property type="match status" value="1"/>
</dbReference>
<evidence type="ECO:0000256" key="4">
    <source>
        <dbReference type="ARBA" id="ARBA00022630"/>
    </source>
</evidence>
<evidence type="ECO:0000256" key="3">
    <source>
        <dbReference type="ARBA" id="ARBA00011738"/>
    </source>
</evidence>
<keyword evidence="6" id="KW-0521">NADP</keyword>
<evidence type="ECO:0000256" key="6">
    <source>
        <dbReference type="ARBA" id="ARBA00022857"/>
    </source>
</evidence>
<comment type="caution">
    <text evidence="11">The sequence shown here is derived from an EMBL/GenBank/DDBJ whole genome shotgun (WGS) entry which is preliminary data.</text>
</comment>
<evidence type="ECO:0000256" key="2">
    <source>
        <dbReference type="ARBA" id="ARBA00007532"/>
    </source>
</evidence>
<comment type="subunit">
    <text evidence="3">Homodimer.</text>
</comment>
<keyword evidence="5" id="KW-0274">FAD</keyword>
<gene>
    <name evidence="11" type="ORF">PGLA2088_LOCUS46200</name>
</gene>
<comment type="similarity">
    <text evidence="2">Belongs to the class-I pyridine nucleotide-disulfide oxidoreductase family.</text>
</comment>
<dbReference type="GO" id="GO:0045454">
    <property type="term" value="P:cell redox homeostasis"/>
    <property type="evidence" value="ECO:0007669"/>
    <property type="project" value="InterPro"/>
</dbReference>
<evidence type="ECO:0000259" key="10">
    <source>
        <dbReference type="Pfam" id="PF07992"/>
    </source>
</evidence>
<proteinExistence type="inferred from homology"/>
<dbReference type="SUPFAM" id="SSF51905">
    <property type="entry name" value="FAD/NAD(P)-binding domain"/>
    <property type="match status" value="1"/>
</dbReference>
<sequence>MATRRAGPWLQRRRSQQLLAGALATGTAAHFAWQRKLLTARPVSAEDRRYDYDLFTIGGGSAGVRLARWSGSEYGARVALAELPFGIVSSKHTTGGLGGTCVIRGCVPKKLLIYGSHFREEWHDAAGYGWKLPRGEPSIQWEKLVAAKDAEVTRLNGIYGNLLGGAKVKEIEGYARVVDGHTVEVDGKRITAKYICIASGSRAVIPPIPGSDLPGVLTSDEALALPKQPKKLVVVGGGYIAVEFAGFFHGYGTEVHIVLRGDQVLRGFDEDIRSHVAELLAARGIHIHSGENPLSIEDAGHGQLRFRTDKGTVITADNVMFATGRKPNSQDLGLEEVGVKLDSRSGKVIVDEYSKTN</sequence>
<keyword evidence="8" id="KW-1015">Disulfide bond</keyword>
<dbReference type="GO" id="GO:0005739">
    <property type="term" value="C:mitochondrion"/>
    <property type="evidence" value="ECO:0007669"/>
    <property type="project" value="TreeGrafter"/>
</dbReference>
<organism evidence="11 12">
    <name type="scientific">Polarella glacialis</name>
    <name type="common">Dinoflagellate</name>
    <dbReference type="NCBI Taxonomy" id="89957"/>
    <lineage>
        <taxon>Eukaryota</taxon>
        <taxon>Sar</taxon>
        <taxon>Alveolata</taxon>
        <taxon>Dinophyceae</taxon>
        <taxon>Suessiales</taxon>
        <taxon>Suessiaceae</taxon>
        <taxon>Polarella</taxon>
    </lineage>
</organism>